<dbReference type="PANTHER" id="PTHR38681">
    <property type="entry name" value="RETROVIRUS-RELATED POL POLYPROTEIN FROM TRANSPOSON 412-LIKE PROTEIN-RELATED"/>
    <property type="match status" value="1"/>
</dbReference>
<dbReference type="PROSITE" id="PS50994">
    <property type="entry name" value="INTEGRASE"/>
    <property type="match status" value="1"/>
</dbReference>
<dbReference type="Pfam" id="PF17921">
    <property type="entry name" value="Integrase_H2C2"/>
    <property type="match status" value="1"/>
</dbReference>
<proteinExistence type="predicted"/>
<keyword evidence="4" id="KW-1185">Reference proteome</keyword>
<dbReference type="InterPro" id="IPR012337">
    <property type="entry name" value="RNaseH-like_sf"/>
</dbReference>
<feature type="compositionally biased region" description="Acidic residues" evidence="1">
    <location>
        <begin position="947"/>
        <end position="956"/>
    </location>
</feature>
<organism evidence="3 4">
    <name type="scientific">Cordylochernes scorpioides</name>
    <dbReference type="NCBI Taxonomy" id="51811"/>
    <lineage>
        <taxon>Eukaryota</taxon>
        <taxon>Metazoa</taxon>
        <taxon>Ecdysozoa</taxon>
        <taxon>Arthropoda</taxon>
        <taxon>Chelicerata</taxon>
        <taxon>Arachnida</taxon>
        <taxon>Pseudoscorpiones</taxon>
        <taxon>Cheliferoidea</taxon>
        <taxon>Chernetidae</taxon>
        <taxon>Cordylochernes</taxon>
    </lineage>
</organism>
<dbReference type="PANTHER" id="PTHR38681:SF1">
    <property type="entry name" value="RETROVIRUS-RELATED POL POLYPROTEIN FROM TRANSPOSON 412-LIKE PROTEIN"/>
    <property type="match status" value="1"/>
</dbReference>
<dbReference type="Gene3D" id="3.30.420.10">
    <property type="entry name" value="Ribonuclease H-like superfamily/Ribonuclease H"/>
    <property type="match status" value="3"/>
</dbReference>
<dbReference type="Proteomes" id="UP001235939">
    <property type="component" value="Chromosome 04"/>
</dbReference>
<evidence type="ECO:0000313" key="3">
    <source>
        <dbReference type="EMBL" id="UYV66974.1"/>
    </source>
</evidence>
<feature type="domain" description="Integrase catalytic" evidence="2">
    <location>
        <begin position="593"/>
        <end position="778"/>
    </location>
</feature>
<feature type="compositionally biased region" description="Polar residues" evidence="1">
    <location>
        <begin position="971"/>
        <end position="987"/>
    </location>
</feature>
<gene>
    <name evidence="3" type="ORF">LAZ67_4003506</name>
</gene>
<protein>
    <recommendedName>
        <fullName evidence="2">Integrase catalytic domain-containing protein</fullName>
    </recommendedName>
</protein>
<dbReference type="EMBL" id="CP092866">
    <property type="protein sequence ID" value="UYV66974.1"/>
    <property type="molecule type" value="Genomic_DNA"/>
</dbReference>
<dbReference type="InterPro" id="IPR001584">
    <property type="entry name" value="Integrase_cat-core"/>
</dbReference>
<evidence type="ECO:0000256" key="1">
    <source>
        <dbReference type="SAM" id="MobiDB-lite"/>
    </source>
</evidence>
<sequence length="1238" mass="141754">MWRRLKEVIKTLQQLQDLNAFLEVRKLRLFKVLIKAVSLIQVLASDTASGNQQNKDITLPPSTNGLVERFHRQLKDSLRCHDSTSWSLKLPLVLLGIRSSLREDLNTTTAELVYGKPLSLPGTFFEDPPSASSPTEPWMEDFKRAMASLKPAPSKPHGNRHVYVPKPLETCSHVYLRRDLILPPLAPPYDGPYEVLFRKPKIYKLKIKKRSTTNGLVERFHRQLKDSLHCHDSTSWSLKLPLVLLGIRSSLREDLNTTTAELVYGKPLPLPGTFFEDPPSASSPTEPWMEDFKRAMASLKPAPSKPHGNRHVYVPKPLETCSHVYLRRDLILPPLAPPYDGPYEVLFRKPKIYKLKIKKRSTKTSQMAQPTGSIDLYFRDEKVIGFGFHSGEAIIDIPEEYQSPEHHERTFKYGKKPMAFYLKNNSNRFVGVPTGLIQWYADGEFDKLKLIKQDMQDEETDLADEDKELSDSTIESLIRTMADQQRLMTDFLLKNKSDITVGRPVKMDVATFDGRNADPKIWIKVYENICGNNGWVGDEARINRMRSYLTGSALLWFDNKFQDEEEYCWKDWKQEFICSFNENPIVPSILNLYHDDPKSGGHSGFWRTYYTIKNRFWWRNMKGDIRRYVQSCSEELKKKSESNASTQSFLVVIDEATRIVYAKCMKQSGKALKEYFTDHPILKNVKKIISDRGTSFTRGEFYNWTQEKGIRFLHTSPYHPAGNGLAERVIQEIKTFMECYPQFPKGWKCCLEAAVNYHNRHHNTYLGCSPWYKWKGTVPIVPADEELGLELLRIETENNDKQRHKYRLRTKYYYNRNRRRPTDIKPGDSILVKHQYTERSATLFFSSAVFRLRRVQNKDGVPNSVLAESPRRAARMPERPSSKIQASPEILAKIDFQNEISNEIQELAKYANLPAGEGDANFAAVDGMVIKPSSSGAEKAAKNWAETIEEEDDNEDGYTVMKQKKRRRDSVTANNSMAQFNSTRTSVTTGATPRRRTPGKWSPARQASSTQKQCVYIEHCPNFTPYQSLQAVDKVIGGAKNIIQLTSMNGHVLVGLTTKALAERLIDGGFEIEGTTLRTFYFRKRSERIIIENLTFFVEDVIIIDVMRPYGRVTSTAPMQFKMGEYTYTDGHREAYIFLHDDVKLERLPTRLEIKTKDDTLPAFLFFGIKYSKCNKQGHRRVNCSMFAKQTISPTQASSSTDVKSSMASQQPSQPAAALYAPTPPTPPMEVPSNGPKA</sequence>
<dbReference type="Gene3D" id="1.10.340.70">
    <property type="match status" value="1"/>
</dbReference>
<accession>A0ABY6KDQ6</accession>
<dbReference type="SUPFAM" id="SSF53098">
    <property type="entry name" value="Ribonuclease H-like"/>
    <property type="match status" value="1"/>
</dbReference>
<reference evidence="3 4" key="1">
    <citation type="submission" date="2022-01" db="EMBL/GenBank/DDBJ databases">
        <title>A chromosomal length assembly of Cordylochernes scorpioides.</title>
        <authorList>
            <person name="Zeh D."/>
            <person name="Zeh J."/>
        </authorList>
    </citation>
    <scope>NUCLEOTIDE SEQUENCE [LARGE SCALE GENOMIC DNA]</scope>
    <source>
        <strain evidence="3">IN4F17</strain>
        <tissue evidence="3">Whole Body</tissue>
    </source>
</reference>
<dbReference type="InterPro" id="IPR041588">
    <property type="entry name" value="Integrase_H2C2"/>
</dbReference>
<feature type="region of interest" description="Disordered" evidence="1">
    <location>
        <begin position="933"/>
        <end position="1006"/>
    </location>
</feature>
<dbReference type="InterPro" id="IPR036397">
    <property type="entry name" value="RNaseH_sf"/>
</dbReference>
<evidence type="ECO:0000259" key="2">
    <source>
        <dbReference type="PROSITE" id="PS50994"/>
    </source>
</evidence>
<feature type="compositionally biased region" description="Polar residues" evidence="1">
    <location>
        <begin position="1195"/>
        <end position="1204"/>
    </location>
</feature>
<feature type="region of interest" description="Disordered" evidence="1">
    <location>
        <begin position="1195"/>
        <end position="1238"/>
    </location>
</feature>
<feature type="compositionally biased region" description="Low complexity" evidence="1">
    <location>
        <begin position="1205"/>
        <end position="1221"/>
    </location>
</feature>
<evidence type="ECO:0000313" key="4">
    <source>
        <dbReference type="Proteomes" id="UP001235939"/>
    </source>
</evidence>
<name>A0ABY6KDQ6_9ARAC</name>